<feature type="non-terminal residue" evidence="2">
    <location>
        <position position="1"/>
    </location>
</feature>
<sequence length="197" mass="21727">EKRIFCAVRPPGHHAETVRVNGFCFVNNTAVTARYLQNQYQLGKVAIIDFDVHHGNGTQEIFYSDKSVAYGSIHEHPLFPGTGSENETGVGNIFNAPIQSGTSSDEFLNIFEGKILENIDKFKPEVILVSAGFDAHKRDPLANINLESEDYYTLTKSIVEIANLHCDGRVISFLEGGYDLLALSEGSKAHLKGLNEN</sequence>
<gene>
    <name evidence="2" type="ORF">METZ01_LOCUS292363</name>
</gene>
<protein>
    <recommendedName>
        <fullName evidence="1">Histone deacetylase domain-containing protein</fullName>
    </recommendedName>
</protein>
<evidence type="ECO:0000259" key="1">
    <source>
        <dbReference type="Pfam" id="PF00850"/>
    </source>
</evidence>
<dbReference type="InterPro" id="IPR023801">
    <property type="entry name" value="His_deacetylse_dom"/>
</dbReference>
<feature type="domain" description="Histone deacetylase" evidence="1">
    <location>
        <begin position="3"/>
        <end position="193"/>
    </location>
</feature>
<dbReference type="AlphaFoldDB" id="A0A382LS22"/>
<evidence type="ECO:0000313" key="2">
    <source>
        <dbReference type="EMBL" id="SVC39509.1"/>
    </source>
</evidence>
<dbReference type="GO" id="GO:0004407">
    <property type="term" value="F:histone deacetylase activity"/>
    <property type="evidence" value="ECO:0007669"/>
    <property type="project" value="TreeGrafter"/>
</dbReference>
<dbReference type="Pfam" id="PF00850">
    <property type="entry name" value="Hist_deacetyl"/>
    <property type="match status" value="1"/>
</dbReference>
<dbReference type="PANTHER" id="PTHR10625:SF10">
    <property type="entry name" value="HISTONE DEACETYLASE HDAC1"/>
    <property type="match status" value="1"/>
</dbReference>
<name>A0A382LS22_9ZZZZ</name>
<proteinExistence type="predicted"/>
<organism evidence="2">
    <name type="scientific">marine metagenome</name>
    <dbReference type="NCBI Taxonomy" id="408172"/>
    <lineage>
        <taxon>unclassified sequences</taxon>
        <taxon>metagenomes</taxon>
        <taxon>ecological metagenomes</taxon>
    </lineage>
</organism>
<dbReference type="SUPFAM" id="SSF52768">
    <property type="entry name" value="Arginase/deacetylase"/>
    <property type="match status" value="1"/>
</dbReference>
<reference evidence="2" key="1">
    <citation type="submission" date="2018-05" db="EMBL/GenBank/DDBJ databases">
        <authorList>
            <person name="Lanie J.A."/>
            <person name="Ng W.-L."/>
            <person name="Kazmierczak K.M."/>
            <person name="Andrzejewski T.M."/>
            <person name="Davidsen T.M."/>
            <person name="Wayne K.J."/>
            <person name="Tettelin H."/>
            <person name="Glass J.I."/>
            <person name="Rusch D."/>
            <person name="Podicherti R."/>
            <person name="Tsui H.-C.T."/>
            <person name="Winkler M.E."/>
        </authorList>
    </citation>
    <scope>NUCLEOTIDE SEQUENCE</scope>
</reference>
<accession>A0A382LS22</accession>
<dbReference type="InterPro" id="IPR037138">
    <property type="entry name" value="His_deacetylse_dom_sf"/>
</dbReference>
<dbReference type="GO" id="GO:0040029">
    <property type="term" value="P:epigenetic regulation of gene expression"/>
    <property type="evidence" value="ECO:0007669"/>
    <property type="project" value="TreeGrafter"/>
</dbReference>
<dbReference type="PRINTS" id="PR01270">
    <property type="entry name" value="HDASUPER"/>
</dbReference>
<dbReference type="EMBL" id="UINC01088894">
    <property type="protein sequence ID" value="SVC39509.1"/>
    <property type="molecule type" value="Genomic_DNA"/>
</dbReference>
<dbReference type="InterPro" id="IPR000286">
    <property type="entry name" value="HDACs"/>
</dbReference>
<dbReference type="Gene3D" id="3.40.800.20">
    <property type="entry name" value="Histone deacetylase domain"/>
    <property type="match status" value="1"/>
</dbReference>
<dbReference type="PANTHER" id="PTHR10625">
    <property type="entry name" value="HISTONE DEACETYLASE HDAC1-RELATED"/>
    <property type="match status" value="1"/>
</dbReference>
<dbReference type="InterPro" id="IPR023696">
    <property type="entry name" value="Ureohydrolase_dom_sf"/>
</dbReference>